<dbReference type="EMBL" id="JBDXMI010000001">
    <property type="protein sequence ID" value="MEO9387000.1"/>
    <property type="molecule type" value="Genomic_DNA"/>
</dbReference>
<gene>
    <name evidence="1" type="ORF">ABI908_23185</name>
</gene>
<evidence type="ECO:0000313" key="2">
    <source>
        <dbReference type="Proteomes" id="UP001462502"/>
    </source>
</evidence>
<accession>A0ABV0J0E7</accession>
<dbReference type="RefSeq" id="WP_347935226.1">
    <property type="nucleotide sequence ID" value="NZ_CP158160.1"/>
</dbReference>
<protein>
    <recommendedName>
        <fullName evidence="3">Type IV secretion protein DotN</fullName>
    </recommendedName>
</protein>
<organism evidence="1 2">
    <name type="scientific">Chromobacterium phragmitis</name>
    <dbReference type="NCBI Taxonomy" id="2202141"/>
    <lineage>
        <taxon>Bacteria</taxon>
        <taxon>Pseudomonadati</taxon>
        <taxon>Pseudomonadota</taxon>
        <taxon>Betaproteobacteria</taxon>
        <taxon>Neisseriales</taxon>
        <taxon>Chromobacteriaceae</taxon>
        <taxon>Chromobacterium</taxon>
    </lineage>
</organism>
<dbReference type="Proteomes" id="UP001462502">
    <property type="component" value="Unassembled WGS sequence"/>
</dbReference>
<keyword evidence="2" id="KW-1185">Reference proteome</keyword>
<sequence length="201" mass="22778">MINGLVLKNRDYPGIEDGELYQLAAEPDSSFLSELFEARGHCCAFCGYRALSFLEGEPLDGDYQSLIEENWLVLCHYCRATQHVGAALRAGAYWGGIKGRTQVAVNRICRGLPWIMKRNLCPNLDAYLSQSSKVIEAYMGKGTLDMLPTHLKVLLKAREHSYAEAVELLTRNGLRLIFPYEYRPHGIESLREFDESILRAF</sequence>
<evidence type="ECO:0000313" key="1">
    <source>
        <dbReference type="EMBL" id="MEO9387000.1"/>
    </source>
</evidence>
<reference evidence="1 2" key="1">
    <citation type="submission" date="2024-05" db="EMBL/GenBank/DDBJ databases">
        <authorList>
            <person name="De Oliveira J.P."/>
            <person name="Noriler S.A."/>
            <person name="De Oliveira A.G."/>
            <person name="Sipoli D.S."/>
        </authorList>
    </citation>
    <scope>NUCLEOTIDE SEQUENCE [LARGE SCALE GENOMIC DNA]</scope>
    <source>
        <strain evidence="1 2">LABIM192</strain>
    </source>
</reference>
<comment type="caution">
    <text evidence="1">The sequence shown here is derived from an EMBL/GenBank/DDBJ whole genome shotgun (WGS) entry which is preliminary data.</text>
</comment>
<name>A0ABV0J0E7_9NEIS</name>
<proteinExistence type="predicted"/>
<evidence type="ECO:0008006" key="3">
    <source>
        <dbReference type="Google" id="ProtNLM"/>
    </source>
</evidence>